<dbReference type="PROSITE" id="PS51257">
    <property type="entry name" value="PROKAR_LIPOPROTEIN"/>
    <property type="match status" value="1"/>
</dbReference>
<keyword evidence="2" id="KW-0732">Signal</keyword>
<feature type="signal peptide" evidence="2">
    <location>
        <begin position="1"/>
        <end position="19"/>
    </location>
</feature>
<accession>A0A916SDZ2</accession>
<keyword evidence="4" id="KW-1185">Reference proteome</keyword>
<dbReference type="Proteomes" id="UP000613512">
    <property type="component" value="Unassembled WGS sequence"/>
</dbReference>
<dbReference type="AlphaFoldDB" id="A0A916SDZ2"/>
<gene>
    <name evidence="3" type="ORF">GCM10008025_38980</name>
</gene>
<feature type="chain" id="PRO_5038801968" description="DUF5050 domain-containing protein" evidence="2">
    <location>
        <begin position="20"/>
        <end position="379"/>
    </location>
</feature>
<sequence length="379" mass="43714">MKKITIFLLFIMIFLMSCASNEAPENNGQNNNLESDRNENNTSSSKEVEDDKKSDGFEEIDLIDVEGIVSTVHFGLDQDGDTMHWGEKDTFASNDLRGKVWMDGEIISMDMDRFGHGSIITPSGKIANSESEDRIYTVILLDPRTGEVEEFTKDDGNNDIIIPAIFNFREDPLAYAKRREYTDGLQYFVWYLESNDFVEFDMTEFIEGEVGEIANPQYGTVMLSTNGEKVLLGYDEGIFQYDIETQEMDTLLTKEDNALTLAYTNADDNYLLYFVNEQDDDFNHPLYAIDLETKEKFEIGLGRNPHMLDDGTMFYQNNNELFVYDFETRESQLLYTVELEEDEELKFVRISQDGSTLAYAYEIELEKGEEMKIRVLRAH</sequence>
<reference evidence="3" key="1">
    <citation type="journal article" date="2014" name="Int. J. Syst. Evol. Microbiol.">
        <title>Complete genome sequence of Corynebacterium casei LMG S-19264T (=DSM 44701T), isolated from a smear-ripened cheese.</title>
        <authorList>
            <consortium name="US DOE Joint Genome Institute (JGI-PGF)"/>
            <person name="Walter F."/>
            <person name="Albersmeier A."/>
            <person name="Kalinowski J."/>
            <person name="Ruckert C."/>
        </authorList>
    </citation>
    <scope>NUCLEOTIDE SEQUENCE</scope>
    <source>
        <strain evidence="3">CGMCC 1.12408</strain>
    </source>
</reference>
<feature type="compositionally biased region" description="Low complexity" evidence="1">
    <location>
        <begin position="24"/>
        <end position="33"/>
    </location>
</feature>
<dbReference type="RefSeq" id="WP_188386355.1">
    <property type="nucleotide sequence ID" value="NZ_BMEY01000035.1"/>
</dbReference>
<dbReference type="EMBL" id="BMEY01000035">
    <property type="protein sequence ID" value="GGA92763.1"/>
    <property type="molecule type" value="Genomic_DNA"/>
</dbReference>
<proteinExistence type="predicted"/>
<evidence type="ECO:0000313" key="3">
    <source>
        <dbReference type="EMBL" id="GGA92763.1"/>
    </source>
</evidence>
<protein>
    <recommendedName>
        <fullName evidence="5">DUF5050 domain-containing protein</fullName>
    </recommendedName>
</protein>
<reference evidence="3" key="2">
    <citation type="submission" date="2020-09" db="EMBL/GenBank/DDBJ databases">
        <authorList>
            <person name="Sun Q."/>
            <person name="Zhou Y."/>
        </authorList>
    </citation>
    <scope>NUCLEOTIDE SEQUENCE</scope>
    <source>
        <strain evidence="3">CGMCC 1.12408</strain>
    </source>
</reference>
<dbReference type="SUPFAM" id="SSF82171">
    <property type="entry name" value="DPP6 N-terminal domain-like"/>
    <property type="match status" value="1"/>
</dbReference>
<name>A0A916SDZ2_9BACI</name>
<evidence type="ECO:0000313" key="4">
    <source>
        <dbReference type="Proteomes" id="UP000613512"/>
    </source>
</evidence>
<comment type="caution">
    <text evidence="3">The sequence shown here is derived from an EMBL/GenBank/DDBJ whole genome shotgun (WGS) entry which is preliminary data.</text>
</comment>
<evidence type="ECO:0008006" key="5">
    <source>
        <dbReference type="Google" id="ProtNLM"/>
    </source>
</evidence>
<evidence type="ECO:0000256" key="2">
    <source>
        <dbReference type="SAM" id="SignalP"/>
    </source>
</evidence>
<organism evidence="3 4">
    <name type="scientific">Ornithinibacillus halotolerans</name>
    <dbReference type="NCBI Taxonomy" id="1274357"/>
    <lineage>
        <taxon>Bacteria</taxon>
        <taxon>Bacillati</taxon>
        <taxon>Bacillota</taxon>
        <taxon>Bacilli</taxon>
        <taxon>Bacillales</taxon>
        <taxon>Bacillaceae</taxon>
        <taxon>Ornithinibacillus</taxon>
    </lineage>
</organism>
<evidence type="ECO:0000256" key="1">
    <source>
        <dbReference type="SAM" id="MobiDB-lite"/>
    </source>
</evidence>
<feature type="region of interest" description="Disordered" evidence="1">
    <location>
        <begin position="24"/>
        <end position="53"/>
    </location>
</feature>